<evidence type="ECO:0000313" key="4">
    <source>
        <dbReference type="Proteomes" id="UP000325289"/>
    </source>
</evidence>
<dbReference type="PROSITE" id="PS51257">
    <property type="entry name" value="PROKAR_LIPOPROTEIN"/>
    <property type="match status" value="1"/>
</dbReference>
<feature type="region of interest" description="Disordered" evidence="1">
    <location>
        <begin position="31"/>
        <end position="61"/>
    </location>
</feature>
<feature type="chain" id="PRO_5009302096" description="DUF2927 domain-containing protein" evidence="2">
    <location>
        <begin position="31"/>
        <end position="331"/>
    </location>
</feature>
<evidence type="ECO:0000313" key="3">
    <source>
        <dbReference type="EMBL" id="SFE48476.1"/>
    </source>
</evidence>
<feature type="signal peptide" evidence="2">
    <location>
        <begin position="1"/>
        <end position="30"/>
    </location>
</feature>
<accession>A0A1I2AXC5</accession>
<dbReference type="OrthoDB" id="3295600at2"/>
<evidence type="ECO:0000256" key="2">
    <source>
        <dbReference type="SAM" id="SignalP"/>
    </source>
</evidence>
<evidence type="ECO:0008006" key="5">
    <source>
        <dbReference type="Google" id="ProtNLM"/>
    </source>
</evidence>
<organism evidence="3 4">
    <name type="scientific">Roseivivax sediminis</name>
    <dbReference type="NCBI Taxonomy" id="936889"/>
    <lineage>
        <taxon>Bacteria</taxon>
        <taxon>Pseudomonadati</taxon>
        <taxon>Pseudomonadota</taxon>
        <taxon>Alphaproteobacteria</taxon>
        <taxon>Rhodobacterales</taxon>
        <taxon>Roseobacteraceae</taxon>
        <taxon>Roseivivax</taxon>
    </lineage>
</organism>
<dbReference type="Proteomes" id="UP000325289">
    <property type="component" value="Unassembled WGS sequence"/>
</dbReference>
<gene>
    <name evidence="3" type="ORF">SAMN04515678_110101</name>
</gene>
<dbReference type="AlphaFoldDB" id="A0A1I2AXC5"/>
<dbReference type="EMBL" id="FOMS01000010">
    <property type="protein sequence ID" value="SFE48476.1"/>
    <property type="molecule type" value="Genomic_DNA"/>
</dbReference>
<sequence length="331" mass="35806">MVRRGRPLEIAAAALLAVALAGCDASVAPAPPAVKPEARPARPAPAAEPETPPAPSQRSAELASYYARLERDLVGQGLLRTDGGGPDTPVTDTRLARDFERIALAEEYERGAGLRPSSGALGRVKRWQIPVRVDAEFGASVDAEAVRRETGTLRRYVDRLARVTGHPITMSPTNPNFHVLFMSEDDRSNVAPRVKELVPDIDGASLAVLQTLPREIHCLVIAFSDKPGGYSYGRAVALVRAEHPNLLMKSCIHEEVAQGLGLANDSPQARPSIFNDDDEFALLTTHDEMLLEILYDPRLRAGMTAEEARPIVREIATELVGERVASVATPH</sequence>
<keyword evidence="2" id="KW-0732">Signal</keyword>
<dbReference type="RefSeq" id="WP_149756890.1">
    <property type="nucleotide sequence ID" value="NZ_FOMS01000010.1"/>
</dbReference>
<dbReference type="Pfam" id="PF11150">
    <property type="entry name" value="DUF2927"/>
    <property type="match status" value="1"/>
</dbReference>
<reference evidence="3 4" key="1">
    <citation type="submission" date="2016-10" db="EMBL/GenBank/DDBJ databases">
        <authorList>
            <person name="Varghese N."/>
            <person name="Submissions S."/>
        </authorList>
    </citation>
    <scope>NUCLEOTIDE SEQUENCE [LARGE SCALE GENOMIC DNA]</scope>
    <source>
        <strain evidence="4">YIM D21,KCTC 23444,ACCC 10710</strain>
    </source>
</reference>
<proteinExistence type="predicted"/>
<keyword evidence="4" id="KW-1185">Reference proteome</keyword>
<name>A0A1I2AXC5_9RHOB</name>
<protein>
    <recommendedName>
        <fullName evidence="5">DUF2927 domain-containing protein</fullName>
    </recommendedName>
</protein>
<dbReference type="InterPro" id="IPR021323">
    <property type="entry name" value="DUF2927"/>
</dbReference>
<evidence type="ECO:0000256" key="1">
    <source>
        <dbReference type="SAM" id="MobiDB-lite"/>
    </source>
</evidence>